<dbReference type="InterPro" id="IPR050979">
    <property type="entry name" value="LD-transpeptidase"/>
</dbReference>
<dbReference type="Pfam" id="PF03734">
    <property type="entry name" value="YkuD"/>
    <property type="match status" value="1"/>
</dbReference>
<dbReference type="Pfam" id="PF12229">
    <property type="entry name" value="PG_binding_4"/>
    <property type="match status" value="1"/>
</dbReference>
<evidence type="ECO:0000256" key="6">
    <source>
        <dbReference type="PROSITE-ProRule" id="PRU01373"/>
    </source>
</evidence>
<keyword evidence="2" id="KW-0808">Transferase</keyword>
<dbReference type="InterPro" id="IPR038063">
    <property type="entry name" value="Transpep_catalytic_dom"/>
</dbReference>
<dbReference type="Proteomes" id="UP000613208">
    <property type="component" value="Unassembled WGS sequence"/>
</dbReference>
<evidence type="ECO:0000256" key="7">
    <source>
        <dbReference type="SAM" id="Phobius"/>
    </source>
</evidence>
<dbReference type="InterPro" id="IPR005490">
    <property type="entry name" value="LD_TPept_cat_dom"/>
</dbReference>
<evidence type="ECO:0000313" key="9">
    <source>
        <dbReference type="EMBL" id="GFO83872.1"/>
    </source>
</evidence>
<protein>
    <submittedName>
        <fullName evidence="9">Peptidoglycan-binding protein</fullName>
    </submittedName>
</protein>
<dbReference type="AlphaFoldDB" id="A0A916VC57"/>
<keyword evidence="4 6" id="KW-0573">Peptidoglycan synthesis</keyword>
<dbReference type="GO" id="GO:0018104">
    <property type="term" value="P:peptidoglycan-protein cross-linking"/>
    <property type="evidence" value="ECO:0007669"/>
    <property type="project" value="TreeGrafter"/>
</dbReference>
<keyword evidence="3 6" id="KW-0133">Cell shape</keyword>
<sequence>MKGKKLTWKHYTGIGVGIIILIYCCAAFYYSKGFVCGTKINGVNVAGMTADEVIEVFQKKAQDYFLTIKEREGKKEVISGSQIQAEFKGADEIREIAENQSPLLWIKGLFGGETYDDVSMFSYDQDTFEKAYNRLECIDPDKMTDCENAKPVYKDGKFVVKKEVKGTTLDLDRTKKTVEEYVSSGISTLNLEKEKCYENPKYTSTSEKITKLADKMNDALKGSITYKFGKQKVVLDKDVYSGWMKVTDDGTNYEIDENKMENWILKFIYQYNTQYGWHTFKTHDGRTKRIFGGPYGWRISKDKEMDAVRKMLKEGTTETREPYWRQKGKVYDGVNGDIGDTYVEVDMGAQTVYYYKDGKQKFSAPCVTGMMTADRKTPECVAYIMYKERSATLVGENYSSPVKYWMPFVGNVGFHSASWRNSFGGSIYINNGSHGCVNLSEASAKQLYSLVEKGDPVVTYY</sequence>
<dbReference type="CDD" id="cd16913">
    <property type="entry name" value="YkuD_like"/>
    <property type="match status" value="1"/>
</dbReference>
<keyword evidence="5 6" id="KW-0961">Cell wall biogenesis/degradation</keyword>
<keyword evidence="7" id="KW-0812">Transmembrane</keyword>
<evidence type="ECO:0000256" key="2">
    <source>
        <dbReference type="ARBA" id="ARBA00022679"/>
    </source>
</evidence>
<feature type="transmembrane region" description="Helical" evidence="7">
    <location>
        <begin position="12"/>
        <end position="30"/>
    </location>
</feature>
<organism evidence="9 10">
    <name type="scientific">Anaerostipes butyraticus</name>
    <dbReference type="NCBI Taxonomy" id="645466"/>
    <lineage>
        <taxon>Bacteria</taxon>
        <taxon>Bacillati</taxon>
        <taxon>Bacillota</taxon>
        <taxon>Clostridia</taxon>
        <taxon>Lachnospirales</taxon>
        <taxon>Lachnospiraceae</taxon>
        <taxon>Anaerostipes</taxon>
    </lineage>
</organism>
<dbReference type="GO" id="GO:0008360">
    <property type="term" value="P:regulation of cell shape"/>
    <property type="evidence" value="ECO:0007669"/>
    <property type="project" value="UniProtKB-UniRule"/>
</dbReference>
<reference evidence="9" key="1">
    <citation type="submission" date="2020-06" db="EMBL/GenBank/DDBJ databases">
        <title>Characterization of fructooligosaccharide metabolism and fructooligosaccharide-degrading enzymes in human commensal butyrate producers.</title>
        <authorList>
            <person name="Tanno H."/>
            <person name="Fujii T."/>
            <person name="Hirano K."/>
            <person name="Maeno S."/>
            <person name="Tonozuka T."/>
            <person name="Sakamoto M."/>
            <person name="Ohkuma M."/>
            <person name="Tochio T."/>
            <person name="Endo A."/>
        </authorList>
    </citation>
    <scope>NUCLEOTIDE SEQUENCE</scope>
    <source>
        <strain evidence="9">JCM 17466</strain>
    </source>
</reference>
<dbReference type="GO" id="GO:0071555">
    <property type="term" value="P:cell wall organization"/>
    <property type="evidence" value="ECO:0007669"/>
    <property type="project" value="UniProtKB-UniRule"/>
</dbReference>
<dbReference type="PANTHER" id="PTHR30582">
    <property type="entry name" value="L,D-TRANSPEPTIDASE"/>
    <property type="match status" value="1"/>
</dbReference>
<feature type="domain" description="L,D-TPase catalytic" evidence="8">
    <location>
        <begin position="341"/>
        <end position="460"/>
    </location>
</feature>
<evidence type="ECO:0000256" key="5">
    <source>
        <dbReference type="ARBA" id="ARBA00023316"/>
    </source>
</evidence>
<dbReference type="PANTHER" id="PTHR30582:SF33">
    <property type="entry name" value="EXPORTED PROTEIN"/>
    <property type="match status" value="1"/>
</dbReference>
<name>A0A916VC57_9FIRM</name>
<evidence type="ECO:0000259" key="8">
    <source>
        <dbReference type="PROSITE" id="PS52029"/>
    </source>
</evidence>
<dbReference type="GO" id="GO:0071972">
    <property type="term" value="F:peptidoglycan L,D-transpeptidase activity"/>
    <property type="evidence" value="ECO:0007669"/>
    <property type="project" value="TreeGrafter"/>
</dbReference>
<dbReference type="GO" id="GO:0005576">
    <property type="term" value="C:extracellular region"/>
    <property type="evidence" value="ECO:0007669"/>
    <property type="project" value="TreeGrafter"/>
</dbReference>
<gene>
    <name evidence="9" type="ORF">ANBU17_02190</name>
</gene>
<comment type="pathway">
    <text evidence="1 6">Cell wall biogenesis; peptidoglycan biosynthesis.</text>
</comment>
<dbReference type="RefSeq" id="WP_201309637.1">
    <property type="nucleotide sequence ID" value="NZ_BLYI01000006.1"/>
</dbReference>
<keyword evidence="10" id="KW-1185">Reference proteome</keyword>
<dbReference type="InterPro" id="IPR022029">
    <property type="entry name" value="YoaR-like_PG-bd"/>
</dbReference>
<dbReference type="InterPro" id="IPR038054">
    <property type="entry name" value="LD_TPept-like_central_sf"/>
</dbReference>
<dbReference type="PROSITE" id="PS52029">
    <property type="entry name" value="LD_TPASE"/>
    <property type="match status" value="1"/>
</dbReference>
<evidence type="ECO:0000256" key="4">
    <source>
        <dbReference type="ARBA" id="ARBA00022984"/>
    </source>
</evidence>
<dbReference type="SUPFAM" id="SSF143985">
    <property type="entry name" value="L,D-transpeptidase pre-catalytic domain-like"/>
    <property type="match status" value="1"/>
</dbReference>
<evidence type="ECO:0000256" key="1">
    <source>
        <dbReference type="ARBA" id="ARBA00004752"/>
    </source>
</evidence>
<keyword evidence="7" id="KW-0472">Membrane</keyword>
<feature type="active site" description="Proton donor/acceptor" evidence="6">
    <location>
        <position position="415"/>
    </location>
</feature>
<evidence type="ECO:0000313" key="10">
    <source>
        <dbReference type="Proteomes" id="UP000613208"/>
    </source>
</evidence>
<evidence type="ECO:0000256" key="3">
    <source>
        <dbReference type="ARBA" id="ARBA00022960"/>
    </source>
</evidence>
<dbReference type="EMBL" id="BLYI01000006">
    <property type="protein sequence ID" value="GFO83872.1"/>
    <property type="molecule type" value="Genomic_DNA"/>
</dbReference>
<keyword evidence="7" id="KW-1133">Transmembrane helix</keyword>
<feature type="active site" description="Nucleophile" evidence="6">
    <location>
        <position position="436"/>
    </location>
</feature>
<proteinExistence type="predicted"/>
<dbReference type="SUPFAM" id="SSF141523">
    <property type="entry name" value="L,D-transpeptidase catalytic domain-like"/>
    <property type="match status" value="1"/>
</dbReference>
<dbReference type="Gene3D" id="2.40.440.10">
    <property type="entry name" value="L,D-transpeptidase catalytic domain-like"/>
    <property type="match status" value="1"/>
</dbReference>
<dbReference type="Gene3D" id="3.10.20.800">
    <property type="match status" value="1"/>
</dbReference>
<comment type="caution">
    <text evidence="9">The sequence shown here is derived from an EMBL/GenBank/DDBJ whole genome shotgun (WGS) entry which is preliminary data.</text>
</comment>
<dbReference type="GO" id="GO:0016740">
    <property type="term" value="F:transferase activity"/>
    <property type="evidence" value="ECO:0007669"/>
    <property type="project" value="UniProtKB-KW"/>
</dbReference>
<accession>A0A916VC57</accession>